<proteinExistence type="predicted"/>
<dbReference type="PIRSF" id="PIRSF037031">
    <property type="entry name" value="Redox_disulphide_2"/>
    <property type="match status" value="1"/>
</dbReference>
<organism evidence="2 3">
    <name type="scientific">Zhongshania borealis</name>
    <dbReference type="NCBI Taxonomy" id="889488"/>
    <lineage>
        <taxon>Bacteria</taxon>
        <taxon>Pseudomonadati</taxon>
        <taxon>Pseudomonadota</taxon>
        <taxon>Gammaproteobacteria</taxon>
        <taxon>Cellvibrionales</taxon>
        <taxon>Spongiibacteraceae</taxon>
        <taxon>Zhongshania</taxon>
    </lineage>
</organism>
<dbReference type="Pfam" id="PF13192">
    <property type="entry name" value="Thioredoxin_3"/>
    <property type="match status" value="1"/>
</dbReference>
<sequence length="80" mass="8429">MKEIKVLGSGCAKCIKTAEFIDVVAKGCGVSVDVQKETSPEVMMSYGVMSTPAVVIDNVLVHSGSIPSREKIESWLSAVG</sequence>
<comment type="caution">
    <text evidence="2">The sequence shown here is derived from an EMBL/GenBank/DDBJ whole genome shotgun (WGS) entry which is preliminary data.</text>
</comment>
<keyword evidence="3" id="KW-1185">Reference proteome</keyword>
<dbReference type="InterPro" id="IPR005243">
    <property type="entry name" value="THIRX-like_proc"/>
</dbReference>
<gene>
    <name evidence="2" type="ORF">GCM10022414_04260</name>
</gene>
<dbReference type="PANTHER" id="PTHR36450:SF1">
    <property type="entry name" value="THIOREDOXIN"/>
    <property type="match status" value="1"/>
</dbReference>
<dbReference type="Proteomes" id="UP001500392">
    <property type="component" value="Unassembled WGS sequence"/>
</dbReference>
<evidence type="ECO:0000313" key="3">
    <source>
        <dbReference type="Proteomes" id="UP001500392"/>
    </source>
</evidence>
<evidence type="ECO:0000259" key="1">
    <source>
        <dbReference type="Pfam" id="PF13192"/>
    </source>
</evidence>
<accession>A0ABP7WAY3</accession>
<dbReference type="InterPro" id="IPR036249">
    <property type="entry name" value="Thioredoxin-like_sf"/>
</dbReference>
<name>A0ABP7WAY3_9GAMM</name>
<dbReference type="PANTHER" id="PTHR36450">
    <property type="entry name" value="THIOREDOXIN"/>
    <property type="match status" value="1"/>
</dbReference>
<dbReference type="NCBIfam" id="TIGR00412">
    <property type="entry name" value="redox_disulf_2"/>
    <property type="match status" value="1"/>
</dbReference>
<feature type="domain" description="Thioredoxin-like fold" evidence="1">
    <location>
        <begin position="3"/>
        <end position="76"/>
    </location>
</feature>
<dbReference type="SUPFAM" id="SSF52833">
    <property type="entry name" value="Thioredoxin-like"/>
    <property type="match status" value="1"/>
</dbReference>
<dbReference type="EMBL" id="BAABDM010000001">
    <property type="protein sequence ID" value="GAA4084662.1"/>
    <property type="molecule type" value="Genomic_DNA"/>
</dbReference>
<reference evidence="3" key="1">
    <citation type="journal article" date="2019" name="Int. J. Syst. Evol. Microbiol.">
        <title>The Global Catalogue of Microorganisms (GCM) 10K type strain sequencing project: providing services to taxonomists for standard genome sequencing and annotation.</title>
        <authorList>
            <consortium name="The Broad Institute Genomics Platform"/>
            <consortium name="The Broad Institute Genome Sequencing Center for Infectious Disease"/>
            <person name="Wu L."/>
            <person name="Ma J."/>
        </authorList>
    </citation>
    <scope>NUCLEOTIDE SEQUENCE [LARGE SCALE GENOMIC DNA]</scope>
    <source>
        <strain evidence="3">JCM 17304</strain>
    </source>
</reference>
<dbReference type="RefSeq" id="WP_344932111.1">
    <property type="nucleotide sequence ID" value="NZ_BAABDM010000001.1"/>
</dbReference>
<protein>
    <submittedName>
        <fullName evidence="2">Thioredoxin family protein</fullName>
    </submittedName>
</protein>
<dbReference type="Gene3D" id="3.40.30.10">
    <property type="entry name" value="Glutaredoxin"/>
    <property type="match status" value="1"/>
</dbReference>
<dbReference type="InterPro" id="IPR012336">
    <property type="entry name" value="Thioredoxin-like_fold"/>
</dbReference>
<evidence type="ECO:0000313" key="2">
    <source>
        <dbReference type="EMBL" id="GAA4084662.1"/>
    </source>
</evidence>